<dbReference type="AlphaFoldDB" id="A0A1G5PX96"/>
<organism evidence="2 3">
    <name type="scientific">Epibacterium ulvae</name>
    <dbReference type="NCBI Taxonomy" id="1156985"/>
    <lineage>
        <taxon>Bacteria</taxon>
        <taxon>Pseudomonadati</taxon>
        <taxon>Pseudomonadota</taxon>
        <taxon>Alphaproteobacteria</taxon>
        <taxon>Rhodobacterales</taxon>
        <taxon>Roseobacteraceae</taxon>
        <taxon>Epibacterium</taxon>
    </lineage>
</organism>
<dbReference type="InterPro" id="IPR021323">
    <property type="entry name" value="DUF2927"/>
</dbReference>
<feature type="chain" id="PRO_5011539860" description="DUF2927 domain-containing protein" evidence="1">
    <location>
        <begin position="20"/>
        <end position="301"/>
    </location>
</feature>
<keyword evidence="3" id="KW-1185">Reference proteome</keyword>
<keyword evidence="1" id="KW-0732">Signal</keyword>
<evidence type="ECO:0000256" key="1">
    <source>
        <dbReference type="SAM" id="SignalP"/>
    </source>
</evidence>
<dbReference type="Proteomes" id="UP000198767">
    <property type="component" value="Unassembled WGS sequence"/>
</dbReference>
<accession>A0A1G5PX96</accession>
<name>A0A1G5PX96_9RHOB</name>
<evidence type="ECO:0008006" key="4">
    <source>
        <dbReference type="Google" id="ProtNLM"/>
    </source>
</evidence>
<evidence type="ECO:0000313" key="2">
    <source>
        <dbReference type="EMBL" id="SCZ54037.1"/>
    </source>
</evidence>
<sequence length="301" mass="33293">MRVACSLAMATLVGCAPLAPPPTSLVPQSRPPQLARPAPPSVASAELAQFYRGLEQDLLTRGLLRRDGGGPDTPYSDEDLLRNFETIAFFDEHFRQGLGSSGALSRWQDPVRFEPVFGPSISEEQQKTDRAALTRYTQRLNRVTGHPMSNVTQDGNFKVIYAGLDDRRFVQKQITSHLPGIDTVQLSSLLDAPRLYYCIVIAGGPSEAPFAYTNAVALIRSEHPARTREACLHEEVAQGLGLRNDSPKARPSIFNDDDEFARLTSHDETLLRILYDSRLTPGMNPEAARPLLLDILNEMKP</sequence>
<gene>
    <name evidence="2" type="ORF">SAMN04488118_102231</name>
</gene>
<feature type="signal peptide" evidence="1">
    <location>
        <begin position="1"/>
        <end position="19"/>
    </location>
</feature>
<dbReference type="Pfam" id="PF11150">
    <property type="entry name" value="DUF2927"/>
    <property type="match status" value="1"/>
</dbReference>
<dbReference type="STRING" id="1156985.SAMN04488118_102231"/>
<protein>
    <recommendedName>
        <fullName evidence="4">DUF2927 domain-containing protein</fullName>
    </recommendedName>
</protein>
<proteinExistence type="predicted"/>
<dbReference type="EMBL" id="FMWG01000002">
    <property type="protein sequence ID" value="SCZ54037.1"/>
    <property type="molecule type" value="Genomic_DNA"/>
</dbReference>
<dbReference type="PROSITE" id="PS51257">
    <property type="entry name" value="PROKAR_LIPOPROTEIN"/>
    <property type="match status" value="1"/>
</dbReference>
<evidence type="ECO:0000313" key="3">
    <source>
        <dbReference type="Proteomes" id="UP000198767"/>
    </source>
</evidence>
<reference evidence="2 3" key="1">
    <citation type="submission" date="2016-10" db="EMBL/GenBank/DDBJ databases">
        <authorList>
            <person name="de Groot N.N."/>
        </authorList>
    </citation>
    <scope>NUCLEOTIDE SEQUENCE [LARGE SCALE GENOMIC DNA]</scope>
    <source>
        <strain evidence="2 3">U95</strain>
    </source>
</reference>